<comment type="caution">
    <text evidence="1">The sequence shown here is derived from an EMBL/GenBank/DDBJ whole genome shotgun (WGS) entry which is preliminary data.</text>
</comment>
<accession>A0ACB8QNW8</accession>
<reference evidence="1" key="2">
    <citation type="journal article" date="2022" name="New Phytol.">
        <title>Evolutionary transition to the ectomycorrhizal habit in the genomes of a hyperdiverse lineage of mushroom-forming fungi.</title>
        <authorList>
            <person name="Looney B."/>
            <person name="Miyauchi S."/>
            <person name="Morin E."/>
            <person name="Drula E."/>
            <person name="Courty P.E."/>
            <person name="Kohler A."/>
            <person name="Kuo A."/>
            <person name="LaButti K."/>
            <person name="Pangilinan J."/>
            <person name="Lipzen A."/>
            <person name="Riley R."/>
            <person name="Andreopoulos W."/>
            <person name="He G."/>
            <person name="Johnson J."/>
            <person name="Nolan M."/>
            <person name="Tritt A."/>
            <person name="Barry K.W."/>
            <person name="Grigoriev I.V."/>
            <person name="Nagy L.G."/>
            <person name="Hibbett D."/>
            <person name="Henrissat B."/>
            <person name="Matheny P.B."/>
            <person name="Labbe J."/>
            <person name="Martin F.M."/>
        </authorList>
    </citation>
    <scope>NUCLEOTIDE SEQUENCE</scope>
    <source>
        <strain evidence="1">EC-137</strain>
    </source>
</reference>
<sequence length="248" mass="27264">MSAVGRFPTVLELPSGLKLQVSMTFPQLRTLPDGKKLAVCSHPWSRLGGSMHDPVLHSLVGPLSSKLGYHVLLFNSRGVGSSSGWASFTGLQEAQDLQELVTCVVQRLGSVKDVALIGYSNGCLSTSIHPLVSAPPVRTSHVLISYPLDVRGWLSLFNGRTYQAGFESLMCNPESRILVIFGDRDEFTGMSSYDRWIQRLQRIATHGQTRTEVGSSLRTVRIGGGTHFWRGDDLTRMIAAVEEFLQMC</sequence>
<proteinExistence type="predicted"/>
<gene>
    <name evidence="1" type="ORF">K488DRAFT_47494</name>
</gene>
<reference evidence="1" key="1">
    <citation type="submission" date="2021-02" db="EMBL/GenBank/DDBJ databases">
        <authorList>
            <consortium name="DOE Joint Genome Institute"/>
            <person name="Ahrendt S."/>
            <person name="Looney B.P."/>
            <person name="Miyauchi S."/>
            <person name="Morin E."/>
            <person name="Drula E."/>
            <person name="Courty P.E."/>
            <person name="Chicoki N."/>
            <person name="Fauchery L."/>
            <person name="Kohler A."/>
            <person name="Kuo A."/>
            <person name="Labutti K."/>
            <person name="Pangilinan J."/>
            <person name="Lipzen A."/>
            <person name="Riley R."/>
            <person name="Andreopoulos W."/>
            <person name="He G."/>
            <person name="Johnson J."/>
            <person name="Barry K.W."/>
            <person name="Grigoriev I.V."/>
            <person name="Nagy L."/>
            <person name="Hibbett D."/>
            <person name="Henrissat B."/>
            <person name="Matheny P.B."/>
            <person name="Labbe J."/>
            <person name="Martin F."/>
        </authorList>
    </citation>
    <scope>NUCLEOTIDE SEQUENCE</scope>
    <source>
        <strain evidence="1">EC-137</strain>
    </source>
</reference>
<evidence type="ECO:0000313" key="1">
    <source>
        <dbReference type="EMBL" id="KAI0033538.1"/>
    </source>
</evidence>
<organism evidence="1 2">
    <name type="scientific">Vararia minispora EC-137</name>
    <dbReference type="NCBI Taxonomy" id="1314806"/>
    <lineage>
        <taxon>Eukaryota</taxon>
        <taxon>Fungi</taxon>
        <taxon>Dikarya</taxon>
        <taxon>Basidiomycota</taxon>
        <taxon>Agaricomycotina</taxon>
        <taxon>Agaricomycetes</taxon>
        <taxon>Russulales</taxon>
        <taxon>Lachnocladiaceae</taxon>
        <taxon>Vararia</taxon>
    </lineage>
</organism>
<evidence type="ECO:0000313" key="2">
    <source>
        <dbReference type="Proteomes" id="UP000814128"/>
    </source>
</evidence>
<name>A0ACB8QNW8_9AGAM</name>
<dbReference type="Proteomes" id="UP000814128">
    <property type="component" value="Unassembled WGS sequence"/>
</dbReference>
<protein>
    <submittedName>
        <fullName evidence="1">Alpha/Beta hydrolase protein</fullName>
    </submittedName>
</protein>
<dbReference type="EMBL" id="MU273517">
    <property type="protein sequence ID" value="KAI0033538.1"/>
    <property type="molecule type" value="Genomic_DNA"/>
</dbReference>
<keyword evidence="2" id="KW-1185">Reference proteome</keyword>
<keyword evidence="1" id="KW-0378">Hydrolase</keyword>